<dbReference type="InterPro" id="IPR008964">
    <property type="entry name" value="Invasin/intimin_cell_adhesion"/>
</dbReference>
<dbReference type="Pfam" id="PF13115">
    <property type="entry name" value="YtkA"/>
    <property type="match status" value="1"/>
</dbReference>
<dbReference type="AlphaFoldDB" id="A0A0G1SG77"/>
<evidence type="ECO:0000313" key="2">
    <source>
        <dbReference type="EMBL" id="KKU32345.1"/>
    </source>
</evidence>
<protein>
    <recommendedName>
        <fullName evidence="1">YtkA-like domain-containing protein</fullName>
    </recommendedName>
</protein>
<dbReference type="SUPFAM" id="SSF49373">
    <property type="entry name" value="Invasin/intimin cell-adhesion fragments"/>
    <property type="match status" value="1"/>
</dbReference>
<reference evidence="2 3" key="1">
    <citation type="journal article" date="2015" name="Nature">
        <title>rRNA introns, odd ribosomes, and small enigmatic genomes across a large radiation of phyla.</title>
        <authorList>
            <person name="Brown C.T."/>
            <person name="Hug L.A."/>
            <person name="Thomas B.C."/>
            <person name="Sharon I."/>
            <person name="Castelle C.J."/>
            <person name="Singh A."/>
            <person name="Wilkins M.J."/>
            <person name="Williams K.H."/>
            <person name="Banfield J.F."/>
        </authorList>
    </citation>
    <scope>NUCLEOTIDE SEQUENCE [LARGE SCALE GENOMIC DNA]</scope>
</reference>
<dbReference type="InterPro" id="IPR032693">
    <property type="entry name" value="YtkA-like_dom"/>
</dbReference>
<dbReference type="Gene3D" id="2.60.40.10">
    <property type="entry name" value="Immunoglobulins"/>
    <property type="match status" value="1"/>
</dbReference>
<dbReference type="Proteomes" id="UP000034794">
    <property type="component" value="Unassembled WGS sequence"/>
</dbReference>
<accession>A0A0G1SG77</accession>
<evidence type="ECO:0000313" key="3">
    <source>
        <dbReference type="Proteomes" id="UP000034794"/>
    </source>
</evidence>
<proteinExistence type="predicted"/>
<dbReference type="InterPro" id="IPR013783">
    <property type="entry name" value="Ig-like_fold"/>
</dbReference>
<organism evidence="2 3">
    <name type="scientific">Candidatus Collierbacteria bacterium GW2011_GWA2_46_26</name>
    <dbReference type="NCBI Taxonomy" id="1618381"/>
    <lineage>
        <taxon>Bacteria</taxon>
        <taxon>Candidatus Collieribacteriota</taxon>
    </lineage>
</organism>
<name>A0A0G1SG77_9BACT</name>
<gene>
    <name evidence="2" type="ORF">UX47_C0013G0004</name>
</gene>
<dbReference type="EMBL" id="LCMI01000013">
    <property type="protein sequence ID" value="KKU32345.1"/>
    <property type="molecule type" value="Genomic_DNA"/>
</dbReference>
<comment type="caution">
    <text evidence="2">The sequence shown here is derived from an EMBL/GenBank/DDBJ whole genome shotgun (WGS) entry which is preliminary data.</text>
</comment>
<sequence>MSNKILLTMFVIAVGLIGVMSWKVKSSVLGATTNSEVISLTTDPNPLQPGQATFIINVRGADGKPVDNATVSFDLNMTTMNMGTQRATATSQGKGRYIVTGNLSMQGPWRVRITASMPEGSTKNKDFVVNVP</sequence>
<evidence type="ECO:0000259" key="1">
    <source>
        <dbReference type="Pfam" id="PF13115"/>
    </source>
</evidence>
<feature type="domain" description="YtkA-like" evidence="1">
    <location>
        <begin position="39"/>
        <end position="113"/>
    </location>
</feature>